<protein>
    <recommendedName>
        <fullName evidence="4">DUF676 domain-containing protein</fullName>
    </recommendedName>
</protein>
<reference evidence="3" key="1">
    <citation type="submission" date="2016-11" db="EMBL/GenBank/DDBJ databases">
        <authorList>
            <person name="Varghese N."/>
            <person name="Submissions S."/>
        </authorList>
    </citation>
    <scope>NUCLEOTIDE SEQUENCE [LARGE SCALE GENOMIC DNA]</scope>
    <source>
        <strain evidence="3">CGMCC 1.10835</strain>
    </source>
</reference>
<dbReference type="Gene3D" id="3.40.50.1820">
    <property type="entry name" value="alpha/beta hydrolase"/>
    <property type="match status" value="1"/>
</dbReference>
<dbReference type="Proteomes" id="UP000184497">
    <property type="component" value="Unassembled WGS sequence"/>
</dbReference>
<feature type="signal peptide" evidence="1">
    <location>
        <begin position="1"/>
        <end position="29"/>
    </location>
</feature>
<organism evidence="2 3">
    <name type="scientific">Marinobacter antarcticus</name>
    <dbReference type="NCBI Taxonomy" id="564117"/>
    <lineage>
        <taxon>Bacteria</taxon>
        <taxon>Pseudomonadati</taxon>
        <taxon>Pseudomonadota</taxon>
        <taxon>Gammaproteobacteria</taxon>
        <taxon>Pseudomonadales</taxon>
        <taxon>Marinobacteraceae</taxon>
        <taxon>Marinobacter</taxon>
    </lineage>
</organism>
<name>A0A1M6SKT1_9GAMM</name>
<accession>A0A1M6SKT1</accession>
<dbReference type="OrthoDB" id="6189739at2"/>
<gene>
    <name evidence="2" type="ORF">SAMN05216369_2102</name>
</gene>
<dbReference type="RefSeq" id="WP_072797076.1">
    <property type="nucleotide sequence ID" value="NZ_FRAQ01000001.1"/>
</dbReference>
<evidence type="ECO:0000313" key="2">
    <source>
        <dbReference type="EMBL" id="SHK45209.1"/>
    </source>
</evidence>
<evidence type="ECO:0000256" key="1">
    <source>
        <dbReference type="SAM" id="SignalP"/>
    </source>
</evidence>
<sequence>MTTKKTRYACKIALATVLTSSMMAGTAQAQLAGHNVILVHGFQMEDLDTPPANLQAIRDAGEDYWQTFWLSRSEARVDWPSDGRIEGSIAQRAYEQIREISQQGLCNDFCIVVSHSTGDLVTRYLLENQARWLQNEGLPPLKILASIDYAGAGGGTDLANLALSLAYNPTWYNWPLRAAVQAFTGIEPEPGKLGVVNDLQTNTARNLALSPNSVPRLRFVAGGSPYAGITKPFIAGKDDGVVPAHSSCGATSAQGIDSCTGNLSLAGKVTSQNGPAGLYYNHYPILMNEGVTHGGVLGSETGNISVPVVNNTTLNSLQVDFASRTYSKRPWWKLWGSKDRYIEVPGSDQTDMSTLVYSTLNN</sequence>
<proteinExistence type="predicted"/>
<dbReference type="InterPro" id="IPR029058">
    <property type="entry name" value="AB_hydrolase_fold"/>
</dbReference>
<dbReference type="EMBL" id="FRAQ01000001">
    <property type="protein sequence ID" value="SHK45209.1"/>
    <property type="molecule type" value="Genomic_DNA"/>
</dbReference>
<evidence type="ECO:0000313" key="3">
    <source>
        <dbReference type="Proteomes" id="UP000184497"/>
    </source>
</evidence>
<evidence type="ECO:0008006" key="4">
    <source>
        <dbReference type="Google" id="ProtNLM"/>
    </source>
</evidence>
<keyword evidence="3" id="KW-1185">Reference proteome</keyword>
<keyword evidence="1" id="KW-0732">Signal</keyword>
<dbReference type="AlphaFoldDB" id="A0A1M6SKT1"/>
<feature type="chain" id="PRO_5013382516" description="DUF676 domain-containing protein" evidence="1">
    <location>
        <begin position="30"/>
        <end position="362"/>
    </location>
</feature>
<dbReference type="STRING" id="564117.SAMN05216369_2102"/>
<dbReference type="SUPFAM" id="SSF53474">
    <property type="entry name" value="alpha/beta-Hydrolases"/>
    <property type="match status" value="1"/>
</dbReference>